<keyword evidence="3" id="KW-0472">Membrane</keyword>
<evidence type="ECO:0000256" key="1">
    <source>
        <dbReference type="SAM" id="Coils"/>
    </source>
</evidence>
<comment type="caution">
    <text evidence="4">The sequence shown here is derived from an EMBL/GenBank/DDBJ whole genome shotgun (WGS) entry which is preliminary data.</text>
</comment>
<keyword evidence="3" id="KW-1133">Transmembrane helix</keyword>
<accession>A0A9P6MKJ7</accession>
<feature type="compositionally biased region" description="Low complexity" evidence="2">
    <location>
        <begin position="335"/>
        <end position="346"/>
    </location>
</feature>
<feature type="compositionally biased region" description="Low complexity" evidence="2">
    <location>
        <begin position="226"/>
        <end position="248"/>
    </location>
</feature>
<feature type="coiled-coil region" evidence="1">
    <location>
        <begin position="1012"/>
        <end position="1057"/>
    </location>
</feature>
<keyword evidence="5" id="KW-1185">Reference proteome</keyword>
<organism evidence="4 5">
    <name type="scientific">Modicella reniformis</name>
    <dbReference type="NCBI Taxonomy" id="1440133"/>
    <lineage>
        <taxon>Eukaryota</taxon>
        <taxon>Fungi</taxon>
        <taxon>Fungi incertae sedis</taxon>
        <taxon>Mucoromycota</taxon>
        <taxon>Mortierellomycotina</taxon>
        <taxon>Mortierellomycetes</taxon>
        <taxon>Mortierellales</taxon>
        <taxon>Mortierellaceae</taxon>
        <taxon>Modicella</taxon>
    </lineage>
</organism>
<dbReference type="AlphaFoldDB" id="A0A9P6MKJ7"/>
<evidence type="ECO:0000313" key="4">
    <source>
        <dbReference type="EMBL" id="KAG0005388.1"/>
    </source>
</evidence>
<dbReference type="EMBL" id="JAAAHW010000191">
    <property type="protein sequence ID" value="KAG0005388.1"/>
    <property type="molecule type" value="Genomic_DNA"/>
</dbReference>
<feature type="region of interest" description="Disordered" evidence="2">
    <location>
        <begin position="220"/>
        <end position="259"/>
    </location>
</feature>
<feature type="region of interest" description="Disordered" evidence="2">
    <location>
        <begin position="26"/>
        <end position="62"/>
    </location>
</feature>
<keyword evidence="3" id="KW-0812">Transmembrane</keyword>
<dbReference type="Proteomes" id="UP000749646">
    <property type="component" value="Unassembled WGS sequence"/>
</dbReference>
<feature type="compositionally biased region" description="Polar residues" evidence="2">
    <location>
        <begin position="684"/>
        <end position="694"/>
    </location>
</feature>
<feature type="region of interest" description="Disordered" evidence="2">
    <location>
        <begin position="322"/>
        <end position="385"/>
    </location>
</feature>
<protein>
    <submittedName>
        <fullName evidence="4">Uncharacterized protein</fullName>
    </submittedName>
</protein>
<proteinExistence type="predicted"/>
<feature type="compositionally biased region" description="Polar residues" evidence="2">
    <location>
        <begin position="358"/>
        <end position="368"/>
    </location>
</feature>
<feature type="compositionally biased region" description="Polar residues" evidence="2">
    <location>
        <begin position="754"/>
        <end position="770"/>
    </location>
</feature>
<feature type="compositionally biased region" description="Basic and acidic residues" evidence="2">
    <location>
        <begin position="715"/>
        <end position="731"/>
    </location>
</feature>
<keyword evidence="1" id="KW-0175">Coiled coil</keyword>
<reference evidence="4" key="1">
    <citation type="journal article" date="2020" name="Fungal Divers.">
        <title>Resolving the Mortierellaceae phylogeny through synthesis of multi-gene phylogenetics and phylogenomics.</title>
        <authorList>
            <person name="Vandepol N."/>
            <person name="Liber J."/>
            <person name="Desiro A."/>
            <person name="Na H."/>
            <person name="Kennedy M."/>
            <person name="Barry K."/>
            <person name="Grigoriev I.V."/>
            <person name="Miller A.N."/>
            <person name="O'Donnell K."/>
            <person name="Stajich J.E."/>
            <person name="Bonito G."/>
        </authorList>
    </citation>
    <scope>NUCLEOTIDE SEQUENCE</scope>
    <source>
        <strain evidence="4">MES-2147</strain>
    </source>
</reference>
<evidence type="ECO:0000256" key="3">
    <source>
        <dbReference type="SAM" id="Phobius"/>
    </source>
</evidence>
<evidence type="ECO:0000313" key="5">
    <source>
        <dbReference type="Proteomes" id="UP000749646"/>
    </source>
</evidence>
<feature type="region of interest" description="Disordered" evidence="2">
    <location>
        <begin position="75"/>
        <end position="101"/>
    </location>
</feature>
<feature type="transmembrane region" description="Helical" evidence="3">
    <location>
        <begin position="1134"/>
        <end position="1154"/>
    </location>
</feature>
<gene>
    <name evidence="4" type="ORF">BGZ65_011282</name>
</gene>
<name>A0A9P6MKJ7_9FUNG</name>
<feature type="compositionally biased region" description="Low complexity" evidence="2">
    <location>
        <begin position="943"/>
        <end position="955"/>
    </location>
</feature>
<sequence>MHITPDIEDSATENLVVEGHMDSPTTISTGIYHPELLQSSSDTTTTKKNKGDSRSYSTPIRRTSKRNRISIGFISSARPRSRSRPGAGRGLLRESSTRGGRVSVSSALLATQSTATSVALSNSSQWTTNHSEKDLINITAPTSTSRKRSDKQLCYPAFAAMVKAAATEPNLDSTLPSPLPIRINTCQNKESPTGSTPICMLPRGMKALNTTTQLSLVTKGLTNADSGPGASPPSATTSTPTTEKTGASNESSPSSTSRFKDMIKRNVGFSSSSSSSTLNLNSNFNSMPSCADPPTVIPSGTVASSSSSRVLDSLLSSSSWPPIGDLSSGDEQRPSSSSSSSLLSLSRLTGRRRKLQKSFLSSDHSQVSGGEEDHGDDDTSPSTVRENTHSFHYRSFPPHLHHYRHHFHHREDRAMTSIVLGTHCAEDQEEQNNQQQQQQILGNSRVSQPLKEARQRNQDLNILLAELEPLPADFVNVFAATIAQKAPPTIGESFTQKQQQQQHLLISTTTTTTTTTTTPTPTLASAPTSPTTMIGLSSNNSGNATGVAASIIAAATVTLALATIKQSNIPQPPFMASSILPSTTTVTSNRNASLLGSRNFLFKSYQNSGFQGHYVFRVREDSVEYARLPVILEEACSQYFREADTMYRELESKSKTWRDEQKAAREKREKAFEELMLNMITKTTDQALTPSPSLVSHEDNNSNNSDHVQNVASSETRHASQQKQDDGHSDHSSQSLNPGTVLKSDSTKYDSAGSMDNNDTSQKTGNSDPSDGSVERPNSCKEMSNNDGHAGSIGRGGSQTVATTVPAVTSVHCSSVCSAATTKAESLTCIAEYEELERMQRAIDNAYWQGVELNHWEASKRSLFGLDLYLQQLIKHVEYELFDKSYNVNVLNKNRDSPSFSIINGDKTNEMWLEAPSVKQKHEFLNWIAISLMNNRESEYRQQQQQQQQQEQQQQAADKNWSTVGNRSSYVDAFLGCDNKNKKRGSYHDTDLDMDVCRQDTDYLLDIVMTRVSSLEAKLTAKREQIQDTMRKIEKVLEKLDDLGERAKARIDESKKKVASSTERKLDTQQIRAALQPSPATGLTLAQIVEAKMRDVNELIVICARDMYAARLNLNRLTYELELERRSVRLFRRYKIVIASVLISIVGLLCYLYFHRRTAAALPTMTELPSATSLSFPMSPTSKTLIYTNVYY</sequence>
<feature type="region of interest" description="Disordered" evidence="2">
    <location>
        <begin position="684"/>
        <end position="798"/>
    </location>
</feature>
<feature type="region of interest" description="Disordered" evidence="2">
    <location>
        <begin position="943"/>
        <end position="962"/>
    </location>
</feature>
<evidence type="ECO:0000256" key="2">
    <source>
        <dbReference type="SAM" id="MobiDB-lite"/>
    </source>
</evidence>
<dbReference type="OrthoDB" id="2413627at2759"/>